<reference evidence="3" key="1">
    <citation type="journal article" date="2019" name="Int. J. Syst. Evol. Microbiol.">
        <title>The Global Catalogue of Microorganisms (GCM) 10K type strain sequencing project: providing services to taxonomists for standard genome sequencing and annotation.</title>
        <authorList>
            <consortium name="The Broad Institute Genomics Platform"/>
            <consortium name="The Broad Institute Genome Sequencing Center for Infectious Disease"/>
            <person name="Wu L."/>
            <person name="Ma J."/>
        </authorList>
    </citation>
    <scope>NUCLEOTIDE SEQUENCE [LARGE SCALE GENOMIC DNA]</scope>
    <source>
        <strain evidence="3">CCUG 57942</strain>
    </source>
</reference>
<dbReference type="RefSeq" id="WP_377089809.1">
    <property type="nucleotide sequence ID" value="NZ_JBHSJL010000014.1"/>
</dbReference>
<name>A0ABW4ZF85_9BACT</name>
<evidence type="ECO:0008006" key="4">
    <source>
        <dbReference type="Google" id="ProtNLM"/>
    </source>
</evidence>
<protein>
    <recommendedName>
        <fullName evidence="4">DUF1080 domain-containing protein</fullName>
    </recommendedName>
</protein>
<keyword evidence="3" id="KW-1185">Reference proteome</keyword>
<evidence type="ECO:0000313" key="2">
    <source>
        <dbReference type="EMBL" id="MFD2160683.1"/>
    </source>
</evidence>
<proteinExistence type="predicted"/>
<keyword evidence="1" id="KW-0732">Signal</keyword>
<dbReference type="EMBL" id="JBHUJB010000089">
    <property type="protein sequence ID" value="MFD2160683.1"/>
    <property type="molecule type" value="Genomic_DNA"/>
</dbReference>
<feature type="chain" id="PRO_5045419248" description="DUF1080 domain-containing protein" evidence="1">
    <location>
        <begin position="23"/>
        <end position="461"/>
    </location>
</feature>
<gene>
    <name evidence="2" type="ORF">ACFSW8_17395</name>
</gene>
<accession>A0ABW4ZF85</accession>
<feature type="signal peptide" evidence="1">
    <location>
        <begin position="1"/>
        <end position="22"/>
    </location>
</feature>
<comment type="caution">
    <text evidence="2">The sequence shown here is derived from an EMBL/GenBank/DDBJ whole genome shotgun (WGS) entry which is preliminary data.</text>
</comment>
<sequence length="461" mass="51811">MISIRLASIFTLCTSLILPAYAETSARVHFADGDIISGNVIGLNDDIMLFKSKKFSNSAAPLKTSSILNVELFQQESDSPSSPALPDHLAEVKLEDRYGYEGEYGVLKGQLIQISDDSVTLNTSYAGELNIDRSLINQISIHSTGSGLYTGPNSLDEWTQHGSREAWKYSDNALIGGNARGSLSRDVNLPNQGHMSFEIDWQTNIGLTLLLFTDTVESSTPNNYYELRIQSNYITMSKRIKGQSSPHLDRNQNRNVDYPTEKAKYDLYMDKDKGKFDIYVNGKRINTFTDHTPTPDKLGTGLYLRKDNDHRLRLSEMRLEKWTGALPTQKDEDAFRDLKGEGQKLMLANGDAIIGKIGAIEDGILNIETIHTPLKVPLAKIRDLNLPMAQENHPRSLSGDIKAYYRDGGWITINVESIDEKAIHGSNEAIGKHSFQLSAFKKLELNVYNREFNKMRKEIQW</sequence>
<evidence type="ECO:0000313" key="3">
    <source>
        <dbReference type="Proteomes" id="UP001597389"/>
    </source>
</evidence>
<evidence type="ECO:0000256" key="1">
    <source>
        <dbReference type="SAM" id="SignalP"/>
    </source>
</evidence>
<dbReference type="Gene3D" id="2.60.120.560">
    <property type="entry name" value="Exo-inulinase, domain 1"/>
    <property type="match status" value="1"/>
</dbReference>
<organism evidence="2 3">
    <name type="scientific">Rubritalea tangerina</name>
    <dbReference type="NCBI Taxonomy" id="430798"/>
    <lineage>
        <taxon>Bacteria</taxon>
        <taxon>Pseudomonadati</taxon>
        <taxon>Verrucomicrobiota</taxon>
        <taxon>Verrucomicrobiia</taxon>
        <taxon>Verrucomicrobiales</taxon>
        <taxon>Rubritaleaceae</taxon>
        <taxon>Rubritalea</taxon>
    </lineage>
</organism>
<dbReference type="Proteomes" id="UP001597389">
    <property type="component" value="Unassembled WGS sequence"/>
</dbReference>